<name>A0A645JIT8_9ZZZZ</name>
<organism evidence="2">
    <name type="scientific">bioreactor metagenome</name>
    <dbReference type="NCBI Taxonomy" id="1076179"/>
    <lineage>
        <taxon>unclassified sequences</taxon>
        <taxon>metagenomes</taxon>
        <taxon>ecological metagenomes</taxon>
    </lineage>
</organism>
<sequence length="115" mass="12380">MMPINAPNTHLPVSVIEADTGSVAMKIMPKAKPPTTMCQYHGMANIGLVAEPTLLNTRLIAIMPSITPATMRHEAIFMISSTAPPMKMASVLTSPTEPCMKPKKASNQVRPLARI</sequence>
<comment type="caution">
    <text evidence="2">The sequence shown here is derived from an EMBL/GenBank/DDBJ whole genome shotgun (WGS) entry which is preliminary data.</text>
</comment>
<feature type="region of interest" description="Disordered" evidence="1">
    <location>
        <begin position="92"/>
        <end position="115"/>
    </location>
</feature>
<proteinExistence type="predicted"/>
<dbReference type="EMBL" id="VSSQ01142616">
    <property type="protein sequence ID" value="MPN63346.1"/>
    <property type="molecule type" value="Genomic_DNA"/>
</dbReference>
<evidence type="ECO:0000313" key="2">
    <source>
        <dbReference type="EMBL" id="MPN63346.1"/>
    </source>
</evidence>
<dbReference type="AlphaFoldDB" id="A0A645JIT8"/>
<reference evidence="2" key="1">
    <citation type="submission" date="2019-08" db="EMBL/GenBank/DDBJ databases">
        <authorList>
            <person name="Kucharzyk K."/>
            <person name="Murdoch R.W."/>
            <person name="Higgins S."/>
            <person name="Loffler F."/>
        </authorList>
    </citation>
    <scope>NUCLEOTIDE SEQUENCE</scope>
</reference>
<accession>A0A645JIT8</accession>
<evidence type="ECO:0000256" key="1">
    <source>
        <dbReference type="SAM" id="MobiDB-lite"/>
    </source>
</evidence>
<gene>
    <name evidence="2" type="ORF">SDC9_211104</name>
</gene>
<protein>
    <submittedName>
        <fullName evidence="2">Uncharacterized protein</fullName>
    </submittedName>
</protein>